<reference evidence="1 2" key="1">
    <citation type="journal article" date="2018" name="Mol. Genet. Genomics">
        <title>The red deer Cervus elaphus genome CerEla1.0: sequencing, annotating, genes, and chromosomes.</title>
        <authorList>
            <person name="Bana N.A."/>
            <person name="Nyiri A."/>
            <person name="Nagy J."/>
            <person name="Frank K."/>
            <person name="Nagy T."/>
            <person name="Steger V."/>
            <person name="Schiller M."/>
            <person name="Lakatos P."/>
            <person name="Sugar L."/>
            <person name="Horn P."/>
            <person name="Barta E."/>
            <person name="Orosz L."/>
        </authorList>
    </citation>
    <scope>NUCLEOTIDE SEQUENCE [LARGE SCALE GENOMIC DNA]</scope>
    <source>
        <strain evidence="1">Hungarian</strain>
    </source>
</reference>
<proteinExistence type="predicted"/>
<keyword evidence="2" id="KW-1185">Reference proteome</keyword>
<name>A0A212D930_CEREH</name>
<dbReference type="Proteomes" id="UP000242450">
    <property type="component" value="Chromosome 5"/>
</dbReference>
<accession>A0A212D930</accession>
<dbReference type="EMBL" id="MKHE01000005">
    <property type="protein sequence ID" value="OWK14702.1"/>
    <property type="molecule type" value="Genomic_DNA"/>
</dbReference>
<gene>
    <name evidence="1" type="ORF">Celaphus_00000559</name>
</gene>
<organism evidence="1 2">
    <name type="scientific">Cervus elaphus hippelaphus</name>
    <name type="common">European red deer</name>
    <dbReference type="NCBI Taxonomy" id="46360"/>
    <lineage>
        <taxon>Eukaryota</taxon>
        <taxon>Metazoa</taxon>
        <taxon>Chordata</taxon>
        <taxon>Craniata</taxon>
        <taxon>Vertebrata</taxon>
        <taxon>Euteleostomi</taxon>
        <taxon>Mammalia</taxon>
        <taxon>Eutheria</taxon>
        <taxon>Laurasiatheria</taxon>
        <taxon>Artiodactyla</taxon>
        <taxon>Ruminantia</taxon>
        <taxon>Pecora</taxon>
        <taxon>Cervidae</taxon>
        <taxon>Cervinae</taxon>
        <taxon>Cervus</taxon>
    </lineage>
</organism>
<comment type="caution">
    <text evidence="1">The sequence shown here is derived from an EMBL/GenBank/DDBJ whole genome shotgun (WGS) entry which is preliminary data.</text>
</comment>
<evidence type="ECO:0000313" key="2">
    <source>
        <dbReference type="Proteomes" id="UP000242450"/>
    </source>
</evidence>
<dbReference type="AlphaFoldDB" id="A0A212D930"/>
<evidence type="ECO:0000313" key="1">
    <source>
        <dbReference type="EMBL" id="OWK14702.1"/>
    </source>
</evidence>
<sequence length="77" mass="8987">MGSILRRLGLVSSQEKVSSFQGLHLMRFSSTSWLRWCETLGHASRHHKPELEKVPELRVSTFPSILRRRKDRRGSRS</sequence>
<protein>
    <submittedName>
        <fullName evidence="1">Uncharacterized protein</fullName>
    </submittedName>
</protein>